<gene>
    <name evidence="1" type="ORF">BDQ12DRAFT_588860</name>
</gene>
<feature type="non-terminal residue" evidence="1">
    <location>
        <position position="240"/>
    </location>
</feature>
<evidence type="ECO:0000313" key="2">
    <source>
        <dbReference type="Proteomes" id="UP000308652"/>
    </source>
</evidence>
<proteinExistence type="predicted"/>
<sequence>TPPSTPSLRRSASCLEADPALFTPSKHIRTLYAAISSTSSGSCLVAKAKLTSATPITAPVLKTLPPIPQPDWSLAKQTPAHQTNQELQHKNARLHTHLKQASVINQVQGSVIEGAHATMVIQNLHLLKLNSALHGKEKEQGSNHTLVIDSSKGQVFSSAAVLEGLWAQEERKQTEEAQKKAKADLWAAKKEAQTKLDAEWVRIKADHKKNIAEWKLTCANLQRDGISKKNLPKAPTRPQK</sequence>
<feature type="non-terminal residue" evidence="1">
    <location>
        <position position="1"/>
    </location>
</feature>
<reference evidence="1 2" key="1">
    <citation type="journal article" date="2019" name="Nat. Ecol. Evol.">
        <title>Megaphylogeny resolves global patterns of mushroom evolution.</title>
        <authorList>
            <person name="Varga T."/>
            <person name="Krizsan K."/>
            <person name="Foldi C."/>
            <person name="Dima B."/>
            <person name="Sanchez-Garcia M."/>
            <person name="Sanchez-Ramirez S."/>
            <person name="Szollosi G.J."/>
            <person name="Szarkandi J.G."/>
            <person name="Papp V."/>
            <person name="Albert L."/>
            <person name="Andreopoulos W."/>
            <person name="Angelini C."/>
            <person name="Antonin V."/>
            <person name="Barry K.W."/>
            <person name="Bougher N.L."/>
            <person name="Buchanan P."/>
            <person name="Buyck B."/>
            <person name="Bense V."/>
            <person name="Catcheside P."/>
            <person name="Chovatia M."/>
            <person name="Cooper J."/>
            <person name="Damon W."/>
            <person name="Desjardin D."/>
            <person name="Finy P."/>
            <person name="Geml J."/>
            <person name="Haridas S."/>
            <person name="Hughes K."/>
            <person name="Justo A."/>
            <person name="Karasinski D."/>
            <person name="Kautmanova I."/>
            <person name="Kiss B."/>
            <person name="Kocsube S."/>
            <person name="Kotiranta H."/>
            <person name="LaButti K.M."/>
            <person name="Lechner B.E."/>
            <person name="Liimatainen K."/>
            <person name="Lipzen A."/>
            <person name="Lukacs Z."/>
            <person name="Mihaltcheva S."/>
            <person name="Morgado L.N."/>
            <person name="Niskanen T."/>
            <person name="Noordeloos M.E."/>
            <person name="Ohm R.A."/>
            <person name="Ortiz-Santana B."/>
            <person name="Ovrebo C."/>
            <person name="Racz N."/>
            <person name="Riley R."/>
            <person name="Savchenko A."/>
            <person name="Shiryaev A."/>
            <person name="Soop K."/>
            <person name="Spirin V."/>
            <person name="Szebenyi C."/>
            <person name="Tomsovsky M."/>
            <person name="Tulloss R.E."/>
            <person name="Uehling J."/>
            <person name="Grigoriev I.V."/>
            <person name="Vagvolgyi C."/>
            <person name="Papp T."/>
            <person name="Martin F.M."/>
            <person name="Miettinen O."/>
            <person name="Hibbett D.S."/>
            <person name="Nagy L.G."/>
        </authorList>
    </citation>
    <scope>NUCLEOTIDE SEQUENCE [LARGE SCALE GENOMIC DNA]</scope>
    <source>
        <strain evidence="1 2">CBS 166.37</strain>
    </source>
</reference>
<accession>A0A5C3LHZ2</accession>
<dbReference type="EMBL" id="ML213665">
    <property type="protein sequence ID" value="TFK32714.1"/>
    <property type="molecule type" value="Genomic_DNA"/>
</dbReference>
<protein>
    <submittedName>
        <fullName evidence="1">Uncharacterized protein</fullName>
    </submittedName>
</protein>
<dbReference type="AlphaFoldDB" id="A0A5C3LHZ2"/>
<organism evidence="1 2">
    <name type="scientific">Crucibulum laeve</name>
    <dbReference type="NCBI Taxonomy" id="68775"/>
    <lineage>
        <taxon>Eukaryota</taxon>
        <taxon>Fungi</taxon>
        <taxon>Dikarya</taxon>
        <taxon>Basidiomycota</taxon>
        <taxon>Agaricomycotina</taxon>
        <taxon>Agaricomycetes</taxon>
        <taxon>Agaricomycetidae</taxon>
        <taxon>Agaricales</taxon>
        <taxon>Agaricineae</taxon>
        <taxon>Nidulariaceae</taxon>
        <taxon>Crucibulum</taxon>
    </lineage>
</organism>
<dbReference type="STRING" id="68775.A0A5C3LHZ2"/>
<name>A0A5C3LHZ2_9AGAR</name>
<dbReference type="Proteomes" id="UP000308652">
    <property type="component" value="Unassembled WGS sequence"/>
</dbReference>
<dbReference type="OrthoDB" id="3269297at2759"/>
<keyword evidence="2" id="KW-1185">Reference proteome</keyword>
<evidence type="ECO:0000313" key="1">
    <source>
        <dbReference type="EMBL" id="TFK32714.1"/>
    </source>
</evidence>